<dbReference type="Proteomes" id="UP000824262">
    <property type="component" value="Unassembled WGS sequence"/>
</dbReference>
<evidence type="ECO:0000259" key="1">
    <source>
        <dbReference type="Pfam" id="PF13472"/>
    </source>
</evidence>
<evidence type="ECO:0000313" key="3">
    <source>
        <dbReference type="Proteomes" id="UP000824262"/>
    </source>
</evidence>
<proteinExistence type="predicted"/>
<accession>A0A9D0ZFX8</accession>
<dbReference type="SUPFAM" id="SSF52266">
    <property type="entry name" value="SGNH hydrolase"/>
    <property type="match status" value="1"/>
</dbReference>
<feature type="domain" description="SGNH hydrolase-type esterase" evidence="1">
    <location>
        <begin position="75"/>
        <end position="202"/>
    </location>
</feature>
<evidence type="ECO:0000313" key="2">
    <source>
        <dbReference type="EMBL" id="HIQ78614.1"/>
    </source>
</evidence>
<name>A0A9D0ZFX8_9FIRM</name>
<dbReference type="AlphaFoldDB" id="A0A9D0ZFX8"/>
<dbReference type="Gene3D" id="3.40.50.1110">
    <property type="entry name" value="SGNH hydrolase"/>
    <property type="match status" value="1"/>
</dbReference>
<keyword evidence="2" id="KW-0378">Hydrolase</keyword>
<protein>
    <submittedName>
        <fullName evidence="2">SGNH/GDSL hydrolase family protein</fullName>
    </submittedName>
</protein>
<dbReference type="EMBL" id="DVGA01000048">
    <property type="protein sequence ID" value="HIQ78614.1"/>
    <property type="molecule type" value="Genomic_DNA"/>
</dbReference>
<reference evidence="2" key="2">
    <citation type="journal article" date="2021" name="PeerJ">
        <title>Extensive microbial diversity within the chicken gut microbiome revealed by metagenomics and culture.</title>
        <authorList>
            <person name="Gilroy R."/>
            <person name="Ravi A."/>
            <person name="Getino M."/>
            <person name="Pursley I."/>
            <person name="Horton D.L."/>
            <person name="Alikhan N.F."/>
            <person name="Baker D."/>
            <person name="Gharbi K."/>
            <person name="Hall N."/>
            <person name="Watson M."/>
            <person name="Adriaenssens E.M."/>
            <person name="Foster-Nyarko E."/>
            <person name="Jarju S."/>
            <person name="Secka A."/>
            <person name="Antonio M."/>
            <person name="Oren A."/>
            <person name="Chaudhuri R.R."/>
            <person name="La Ragione R."/>
            <person name="Hildebrand F."/>
            <person name="Pallen M.J."/>
        </authorList>
    </citation>
    <scope>NUCLEOTIDE SEQUENCE</scope>
    <source>
        <strain evidence="2">ChiBcolR7-354</strain>
    </source>
</reference>
<dbReference type="PANTHER" id="PTHR30383">
    <property type="entry name" value="THIOESTERASE 1/PROTEASE 1/LYSOPHOSPHOLIPASE L1"/>
    <property type="match status" value="1"/>
</dbReference>
<dbReference type="InterPro" id="IPR013830">
    <property type="entry name" value="SGNH_hydro"/>
</dbReference>
<sequence>PSPTPEPTPPPTLLAETEDMGQEYLDSIVFYGDSNTNRLRAEELLSGGYSTTQVWTPMSGTLTLNRWDIDKIVYPETWTEMDVTEAMAEKKPEYLIINLGTNGVSFMDEEYFKSEYTEMVEALKAASPDTKIMLSSLYPVAQSYPYQGDINNGKLAAASGWIYDIAVEEGVRYIDLAAAVKDENGDLPESSHIGDGYHLTKAVLEDVLDYVRTHGYQ</sequence>
<gene>
    <name evidence="2" type="ORF">IAB77_05080</name>
</gene>
<organism evidence="2 3">
    <name type="scientific">Candidatus Scatomorpha intestinavium</name>
    <dbReference type="NCBI Taxonomy" id="2840922"/>
    <lineage>
        <taxon>Bacteria</taxon>
        <taxon>Bacillati</taxon>
        <taxon>Bacillota</taxon>
        <taxon>Clostridia</taxon>
        <taxon>Eubacteriales</taxon>
        <taxon>Candidatus Scatomorpha</taxon>
    </lineage>
</organism>
<feature type="non-terminal residue" evidence="2">
    <location>
        <position position="1"/>
    </location>
</feature>
<comment type="caution">
    <text evidence="2">The sequence shown here is derived from an EMBL/GenBank/DDBJ whole genome shotgun (WGS) entry which is preliminary data.</text>
</comment>
<reference evidence="2" key="1">
    <citation type="submission" date="2020-10" db="EMBL/GenBank/DDBJ databases">
        <authorList>
            <person name="Gilroy R."/>
        </authorList>
    </citation>
    <scope>NUCLEOTIDE SEQUENCE</scope>
    <source>
        <strain evidence="2">ChiBcolR7-354</strain>
    </source>
</reference>
<dbReference type="GO" id="GO:0016787">
    <property type="term" value="F:hydrolase activity"/>
    <property type="evidence" value="ECO:0007669"/>
    <property type="project" value="UniProtKB-KW"/>
</dbReference>
<dbReference type="InterPro" id="IPR036514">
    <property type="entry name" value="SGNH_hydro_sf"/>
</dbReference>
<dbReference type="InterPro" id="IPR051532">
    <property type="entry name" value="Ester_Hydrolysis_Enzymes"/>
</dbReference>
<dbReference type="Pfam" id="PF13472">
    <property type="entry name" value="Lipase_GDSL_2"/>
    <property type="match status" value="1"/>
</dbReference>